<organism evidence="1 2">
    <name type="scientific">Bizionia sediminis</name>
    <dbReference type="NCBI Taxonomy" id="1737064"/>
    <lineage>
        <taxon>Bacteria</taxon>
        <taxon>Pseudomonadati</taxon>
        <taxon>Bacteroidota</taxon>
        <taxon>Flavobacteriia</taxon>
        <taxon>Flavobacteriales</taxon>
        <taxon>Flavobacteriaceae</taxon>
        <taxon>Bizionia</taxon>
    </lineage>
</organism>
<proteinExistence type="predicted"/>
<dbReference type="Proteomes" id="UP001597472">
    <property type="component" value="Unassembled WGS sequence"/>
</dbReference>
<comment type="caution">
    <text evidence="1">The sequence shown here is derived from an EMBL/GenBank/DDBJ whole genome shotgun (WGS) entry which is preliminary data.</text>
</comment>
<keyword evidence="2" id="KW-1185">Reference proteome</keyword>
<accession>A0ABW5KNG5</accession>
<name>A0ABW5KNG5_9FLAO</name>
<gene>
    <name evidence="1" type="ORF">ACFSQP_01885</name>
</gene>
<evidence type="ECO:0008006" key="3">
    <source>
        <dbReference type="Google" id="ProtNLM"/>
    </source>
</evidence>
<dbReference type="EMBL" id="JBHULS010000001">
    <property type="protein sequence ID" value="MFD2550556.1"/>
    <property type="molecule type" value="Genomic_DNA"/>
</dbReference>
<sequence>MEQQRNELNYIQKYQARGYTSSFKCVENELVELETRTPYKPEDIIIKRTHRFEGMSNPSDMSILFVIETKDHKKGLVTASYGIDSDTALDTFFKSIPAANDHSNDAI</sequence>
<dbReference type="RefSeq" id="WP_376891347.1">
    <property type="nucleotide sequence ID" value="NZ_JBHULS010000001.1"/>
</dbReference>
<evidence type="ECO:0000313" key="2">
    <source>
        <dbReference type="Proteomes" id="UP001597472"/>
    </source>
</evidence>
<protein>
    <recommendedName>
        <fullName evidence="3">Phosphoribosylpyrophosphate synthetase</fullName>
    </recommendedName>
</protein>
<evidence type="ECO:0000313" key="1">
    <source>
        <dbReference type="EMBL" id="MFD2550556.1"/>
    </source>
</evidence>
<reference evidence="2" key="1">
    <citation type="journal article" date="2019" name="Int. J. Syst. Evol. Microbiol.">
        <title>The Global Catalogue of Microorganisms (GCM) 10K type strain sequencing project: providing services to taxonomists for standard genome sequencing and annotation.</title>
        <authorList>
            <consortium name="The Broad Institute Genomics Platform"/>
            <consortium name="The Broad Institute Genome Sequencing Center for Infectious Disease"/>
            <person name="Wu L."/>
            <person name="Ma J."/>
        </authorList>
    </citation>
    <scope>NUCLEOTIDE SEQUENCE [LARGE SCALE GENOMIC DNA]</scope>
    <source>
        <strain evidence="2">KCTC 42587</strain>
    </source>
</reference>